<dbReference type="Proteomes" id="UP000006054">
    <property type="component" value="Chromosome"/>
</dbReference>
<dbReference type="GO" id="GO:1990904">
    <property type="term" value="C:ribonucleoprotein complex"/>
    <property type="evidence" value="ECO:0007669"/>
    <property type="project" value="UniProtKB-KW"/>
</dbReference>
<dbReference type="InterPro" id="IPR018278">
    <property type="entry name" value="Ribosomal_bS21_CS"/>
</dbReference>
<comment type="similarity">
    <text evidence="1 5 6">Belongs to the bacterial ribosomal protein bS21 family.</text>
</comment>
<protein>
    <recommendedName>
        <fullName evidence="4 5">Small ribosomal subunit protein bS21</fullName>
    </recommendedName>
</protein>
<evidence type="ECO:0000256" key="5">
    <source>
        <dbReference type="HAMAP-Rule" id="MF_00358"/>
    </source>
</evidence>
<dbReference type="PRINTS" id="PR00976">
    <property type="entry name" value="RIBOSOMALS21"/>
</dbReference>
<dbReference type="PROSITE" id="PS01181">
    <property type="entry name" value="RIBOSOMAL_S21"/>
    <property type="match status" value="1"/>
</dbReference>
<evidence type="ECO:0000256" key="3">
    <source>
        <dbReference type="ARBA" id="ARBA00023274"/>
    </source>
</evidence>
<dbReference type="InterPro" id="IPR001911">
    <property type="entry name" value="Ribosomal_bS21"/>
</dbReference>
<gene>
    <name evidence="5" type="primary">rpsU</name>
    <name evidence="7" type="ordered locus">Fleli_3657</name>
</gene>
<dbReference type="HAMAP" id="MF_00358">
    <property type="entry name" value="Ribosomal_bS21"/>
    <property type="match status" value="1"/>
</dbReference>
<evidence type="ECO:0000256" key="4">
    <source>
        <dbReference type="ARBA" id="ARBA00035135"/>
    </source>
</evidence>
<dbReference type="eggNOG" id="COG0828">
    <property type="taxonomic scope" value="Bacteria"/>
</dbReference>
<dbReference type="Gene3D" id="1.20.5.1150">
    <property type="entry name" value="Ribosomal protein S8"/>
    <property type="match status" value="1"/>
</dbReference>
<dbReference type="NCBIfam" id="TIGR00030">
    <property type="entry name" value="S21p"/>
    <property type="match status" value="1"/>
</dbReference>
<dbReference type="PATRIC" id="fig|880071.3.peg.3662"/>
<evidence type="ECO:0000256" key="6">
    <source>
        <dbReference type="RuleBase" id="RU000667"/>
    </source>
</evidence>
<evidence type="ECO:0000313" key="7">
    <source>
        <dbReference type="EMBL" id="AFM05972.1"/>
    </source>
</evidence>
<dbReference type="STRING" id="880071.Fleli_3657"/>
<keyword evidence="8" id="KW-1185">Reference proteome</keyword>
<dbReference type="HOGENOM" id="CLU_159258_2_0_10"/>
<dbReference type="OrthoDB" id="598353at2"/>
<dbReference type="Pfam" id="PF01165">
    <property type="entry name" value="Ribosomal_S21"/>
    <property type="match status" value="1"/>
</dbReference>
<dbReference type="RefSeq" id="WP_014799396.1">
    <property type="nucleotide sequence ID" value="NC_018018.1"/>
</dbReference>
<dbReference type="GO" id="GO:0003735">
    <property type="term" value="F:structural constituent of ribosome"/>
    <property type="evidence" value="ECO:0007669"/>
    <property type="project" value="InterPro"/>
</dbReference>
<dbReference type="EMBL" id="CP003345">
    <property type="protein sequence ID" value="AFM05972.1"/>
    <property type="molecule type" value="Genomic_DNA"/>
</dbReference>
<dbReference type="GO" id="GO:0005840">
    <property type="term" value="C:ribosome"/>
    <property type="evidence" value="ECO:0007669"/>
    <property type="project" value="UniProtKB-KW"/>
</dbReference>
<dbReference type="AlphaFoldDB" id="I4APT7"/>
<keyword evidence="3 5" id="KW-0687">Ribonucleoprotein</keyword>
<evidence type="ECO:0000256" key="2">
    <source>
        <dbReference type="ARBA" id="ARBA00022980"/>
    </source>
</evidence>
<name>I4APT7_BERLS</name>
<dbReference type="InterPro" id="IPR038380">
    <property type="entry name" value="Ribosomal_bS21_sf"/>
</dbReference>
<dbReference type="KEGG" id="fli:Fleli_3657"/>
<accession>I4APT7</accession>
<evidence type="ECO:0000313" key="8">
    <source>
        <dbReference type="Proteomes" id="UP000006054"/>
    </source>
</evidence>
<dbReference type="GO" id="GO:0006412">
    <property type="term" value="P:translation"/>
    <property type="evidence" value="ECO:0007669"/>
    <property type="project" value="UniProtKB-UniRule"/>
</dbReference>
<sequence>MLSINVKDNESIDKALKRFKKKFEKAGVLRTVRGRNYFEKPSISRRTEKIRAAYRQKMQMQDEEM</sequence>
<organism evidence="7 8">
    <name type="scientific">Bernardetia litoralis (strain ATCC 23117 / DSM 6794 / NBRC 15988 / NCIMB 1366 / Fx l1 / Sio-4)</name>
    <name type="common">Flexibacter litoralis</name>
    <dbReference type="NCBI Taxonomy" id="880071"/>
    <lineage>
        <taxon>Bacteria</taxon>
        <taxon>Pseudomonadati</taxon>
        <taxon>Bacteroidota</taxon>
        <taxon>Cytophagia</taxon>
        <taxon>Cytophagales</taxon>
        <taxon>Bernardetiaceae</taxon>
        <taxon>Bernardetia</taxon>
    </lineage>
</organism>
<evidence type="ECO:0000256" key="1">
    <source>
        <dbReference type="ARBA" id="ARBA00006640"/>
    </source>
</evidence>
<keyword evidence="2 5" id="KW-0689">Ribosomal protein</keyword>
<proteinExistence type="inferred from homology"/>
<reference evidence="8" key="1">
    <citation type="submission" date="2012-06" db="EMBL/GenBank/DDBJ databases">
        <title>The complete genome of Flexibacter litoralis DSM 6794.</title>
        <authorList>
            <person name="Lucas S."/>
            <person name="Copeland A."/>
            <person name="Lapidus A."/>
            <person name="Glavina del Rio T."/>
            <person name="Dalin E."/>
            <person name="Tice H."/>
            <person name="Bruce D."/>
            <person name="Goodwin L."/>
            <person name="Pitluck S."/>
            <person name="Peters L."/>
            <person name="Ovchinnikova G."/>
            <person name="Lu M."/>
            <person name="Kyrpides N."/>
            <person name="Mavromatis K."/>
            <person name="Ivanova N."/>
            <person name="Brettin T."/>
            <person name="Detter J.C."/>
            <person name="Han C."/>
            <person name="Larimer F."/>
            <person name="Land M."/>
            <person name="Hauser L."/>
            <person name="Markowitz V."/>
            <person name="Cheng J.-F."/>
            <person name="Hugenholtz P."/>
            <person name="Woyke T."/>
            <person name="Wu D."/>
            <person name="Spring S."/>
            <person name="Lang E."/>
            <person name="Kopitz M."/>
            <person name="Brambilla E."/>
            <person name="Klenk H.-P."/>
            <person name="Eisen J.A."/>
        </authorList>
    </citation>
    <scope>NUCLEOTIDE SEQUENCE [LARGE SCALE GENOMIC DNA]</scope>
    <source>
        <strain evidence="8">ATCC 23117 / DSM 6794 / NBRC 15988 / NCIMB 1366 / Sio-4</strain>
    </source>
</reference>